<proteinExistence type="predicted"/>
<dbReference type="EMBL" id="OBQK01000005">
    <property type="protein sequence ID" value="SOC55633.1"/>
    <property type="molecule type" value="Genomic_DNA"/>
</dbReference>
<feature type="region of interest" description="Disordered" evidence="1">
    <location>
        <begin position="43"/>
        <end position="68"/>
    </location>
</feature>
<organism evidence="2 3">
    <name type="scientific">Ornithinimicrobium cerasi</name>
    <dbReference type="NCBI Taxonomy" id="2248773"/>
    <lineage>
        <taxon>Bacteria</taxon>
        <taxon>Bacillati</taxon>
        <taxon>Actinomycetota</taxon>
        <taxon>Actinomycetes</taxon>
        <taxon>Micrococcales</taxon>
        <taxon>Ornithinimicrobiaceae</taxon>
        <taxon>Ornithinimicrobium</taxon>
    </lineage>
</organism>
<evidence type="ECO:0000313" key="2">
    <source>
        <dbReference type="EMBL" id="SOC55633.1"/>
    </source>
</evidence>
<gene>
    <name evidence="2" type="ORF">SAMN05421879_105182</name>
</gene>
<dbReference type="Proteomes" id="UP000219688">
    <property type="component" value="Unassembled WGS sequence"/>
</dbReference>
<accession>A0A285VNU4</accession>
<evidence type="ECO:0000256" key="1">
    <source>
        <dbReference type="SAM" id="MobiDB-lite"/>
    </source>
</evidence>
<sequence>MEMTIVRRSGVVRRDSLGAALPSFGPALRPRLGSAGAVVGSTLVGGPSRTATAPTHPRPLDVTPARTS</sequence>
<name>A0A285VNU4_9MICO</name>
<protein>
    <submittedName>
        <fullName evidence="2">Uncharacterized protein</fullName>
    </submittedName>
</protein>
<reference evidence="3" key="1">
    <citation type="submission" date="2017-08" db="EMBL/GenBank/DDBJ databases">
        <authorList>
            <person name="Varghese N."/>
            <person name="Submissions S."/>
        </authorList>
    </citation>
    <scope>NUCLEOTIDE SEQUENCE [LARGE SCALE GENOMIC DNA]</scope>
    <source>
        <strain evidence="3">USBA17B2</strain>
    </source>
</reference>
<keyword evidence="3" id="KW-1185">Reference proteome</keyword>
<evidence type="ECO:0000313" key="3">
    <source>
        <dbReference type="Proteomes" id="UP000219688"/>
    </source>
</evidence>
<dbReference type="AlphaFoldDB" id="A0A285VNU4"/>